<evidence type="ECO:0000313" key="9">
    <source>
        <dbReference type="EMBL" id="ABM61919.1"/>
    </source>
</evidence>
<dbReference type="OrthoDB" id="9795573at2"/>
<dbReference type="InterPro" id="IPR038488">
    <property type="entry name" value="Integrase_DNA-bd_sf"/>
</dbReference>
<dbReference type="InterPro" id="IPR011010">
    <property type="entry name" value="DNA_brk_join_enz"/>
</dbReference>
<dbReference type="Pfam" id="PF00589">
    <property type="entry name" value="Phage_integrase"/>
    <property type="match status" value="1"/>
</dbReference>
<comment type="similarity">
    <text evidence="1">Belongs to the 'phage' integrase family.</text>
</comment>
<dbReference type="RefSeq" id="WP_011813942.1">
    <property type="nucleotide sequence ID" value="NC_008789.1"/>
</dbReference>
<name>A1WW57_HALHL</name>
<dbReference type="Pfam" id="PF13356">
    <property type="entry name" value="Arm-DNA-bind_3"/>
    <property type="match status" value="1"/>
</dbReference>
<dbReference type="PANTHER" id="PTHR30629">
    <property type="entry name" value="PROPHAGE INTEGRASE"/>
    <property type="match status" value="1"/>
</dbReference>
<dbReference type="InterPro" id="IPR050808">
    <property type="entry name" value="Phage_Integrase"/>
</dbReference>
<dbReference type="AlphaFoldDB" id="A1WW57"/>
<feature type="domain" description="Core-binding (CB)" evidence="8">
    <location>
        <begin position="106"/>
        <end position="188"/>
    </location>
</feature>
<feature type="compositionally biased region" description="Basic and acidic residues" evidence="6">
    <location>
        <begin position="8"/>
        <end position="20"/>
    </location>
</feature>
<evidence type="ECO:0000259" key="7">
    <source>
        <dbReference type="PROSITE" id="PS51898"/>
    </source>
</evidence>
<evidence type="ECO:0000256" key="5">
    <source>
        <dbReference type="PROSITE-ProRule" id="PRU01248"/>
    </source>
</evidence>
<gene>
    <name evidence="9" type="ordered locus">Hhal_1143</name>
</gene>
<evidence type="ECO:0000256" key="6">
    <source>
        <dbReference type="SAM" id="MobiDB-lite"/>
    </source>
</evidence>
<dbReference type="InterPro" id="IPR002104">
    <property type="entry name" value="Integrase_catalytic"/>
</dbReference>
<dbReference type="PROSITE" id="PS51900">
    <property type="entry name" value="CB"/>
    <property type="match status" value="1"/>
</dbReference>
<dbReference type="GO" id="GO:0006310">
    <property type="term" value="P:DNA recombination"/>
    <property type="evidence" value="ECO:0007669"/>
    <property type="project" value="UniProtKB-KW"/>
</dbReference>
<keyword evidence="4" id="KW-0233">DNA recombination</keyword>
<dbReference type="GO" id="GO:0003677">
    <property type="term" value="F:DNA binding"/>
    <property type="evidence" value="ECO:0007669"/>
    <property type="project" value="UniProtKB-UniRule"/>
</dbReference>
<keyword evidence="3 5" id="KW-0238">DNA-binding</keyword>
<keyword evidence="2" id="KW-0229">DNA integration</keyword>
<dbReference type="KEGG" id="hha:Hhal_1143"/>
<dbReference type="Proteomes" id="UP000000647">
    <property type="component" value="Chromosome"/>
</dbReference>
<feature type="region of interest" description="Disordered" evidence="6">
    <location>
        <begin position="1"/>
        <end position="24"/>
    </location>
</feature>
<dbReference type="Gene3D" id="3.30.160.390">
    <property type="entry name" value="Integrase, DNA-binding domain"/>
    <property type="match status" value="1"/>
</dbReference>
<dbReference type="eggNOG" id="COG0582">
    <property type="taxonomic scope" value="Bacteria"/>
</dbReference>
<evidence type="ECO:0000259" key="8">
    <source>
        <dbReference type="PROSITE" id="PS51900"/>
    </source>
</evidence>
<sequence>MGRGTNKLTDRQCRTAKPPEGKQQLKLTDGGGLVLLVKSNGGKQWQFRYRRPSGREATMGLGVYPDVPLSKARERRDEARALLADGIDPIDQRKAQRSAAASADTHSFEAVAREWWDAVHRHKVVASHANRNLRRLEQYAFPKLGRRPVSAIEPPDVLEALRRIEALEHVETAHRVKTLIGQVCRYAIATGRGSRDPTADLRGMLRSPKTRHLPAITEPAELGPLLRAIDGYRGQPTTRAALQLAPIVFCRPGELRAAEWQAFDLSSGTWDYQPSKDGDPLVTPLPRQAISILRELEPISRSSRYLFPSGRTPDRPISDNTLTAALKRLDYGGRMVAHGFRAAARTILVERLGWGIEIVEMQLGHRVRDAHGRAYNRTQWIEQRGVMLQQWADYLDELREASDTEPTADRDR</sequence>
<dbReference type="InterPro" id="IPR010998">
    <property type="entry name" value="Integrase_recombinase_N"/>
</dbReference>
<dbReference type="CDD" id="cd00801">
    <property type="entry name" value="INT_P4_C"/>
    <property type="match status" value="1"/>
</dbReference>
<dbReference type="Gene3D" id="1.10.150.130">
    <property type="match status" value="1"/>
</dbReference>
<dbReference type="InterPro" id="IPR025166">
    <property type="entry name" value="Integrase_DNA_bind_dom"/>
</dbReference>
<dbReference type="InterPro" id="IPR013762">
    <property type="entry name" value="Integrase-like_cat_sf"/>
</dbReference>
<accession>A1WW57</accession>
<dbReference type="InterPro" id="IPR044068">
    <property type="entry name" value="CB"/>
</dbReference>
<dbReference type="Gene3D" id="1.10.443.10">
    <property type="entry name" value="Intergrase catalytic core"/>
    <property type="match status" value="1"/>
</dbReference>
<protein>
    <submittedName>
        <fullName evidence="9">Phage integrase family protein</fullName>
    </submittedName>
</protein>
<dbReference type="SUPFAM" id="SSF56349">
    <property type="entry name" value="DNA breaking-rejoining enzymes"/>
    <property type="match status" value="1"/>
</dbReference>
<evidence type="ECO:0000256" key="1">
    <source>
        <dbReference type="ARBA" id="ARBA00008857"/>
    </source>
</evidence>
<keyword evidence="10" id="KW-1185">Reference proteome</keyword>
<reference evidence="10" key="1">
    <citation type="submission" date="2006-12" db="EMBL/GenBank/DDBJ databases">
        <title>Complete sequence of Halorhodospira halophila SL1.</title>
        <authorList>
            <consortium name="US DOE Joint Genome Institute"/>
            <person name="Copeland A."/>
            <person name="Lucas S."/>
            <person name="Lapidus A."/>
            <person name="Barry K."/>
            <person name="Detter J.C."/>
            <person name="Glavina del Rio T."/>
            <person name="Hammon N."/>
            <person name="Israni S."/>
            <person name="Dalin E."/>
            <person name="Tice H."/>
            <person name="Pitluck S."/>
            <person name="Saunders E."/>
            <person name="Brettin T."/>
            <person name="Bruce D."/>
            <person name="Han C."/>
            <person name="Tapia R."/>
            <person name="Schmutz J."/>
            <person name="Larimer F."/>
            <person name="Land M."/>
            <person name="Hauser L."/>
            <person name="Kyrpides N."/>
            <person name="Mikhailova N."/>
            <person name="Hoff W."/>
            <person name="Richardson P."/>
        </authorList>
    </citation>
    <scope>NUCLEOTIDE SEQUENCE [LARGE SCALE GENOMIC DNA]</scope>
    <source>
        <strain evidence="10">DSM 244 / SL1</strain>
    </source>
</reference>
<feature type="domain" description="Tyr recombinase" evidence="7">
    <location>
        <begin position="212"/>
        <end position="388"/>
    </location>
</feature>
<organism evidence="9 10">
    <name type="scientific">Halorhodospira halophila (strain DSM 244 / SL1)</name>
    <name type="common">Ectothiorhodospira halophila (strain DSM 244 / SL1)</name>
    <dbReference type="NCBI Taxonomy" id="349124"/>
    <lineage>
        <taxon>Bacteria</taxon>
        <taxon>Pseudomonadati</taxon>
        <taxon>Pseudomonadota</taxon>
        <taxon>Gammaproteobacteria</taxon>
        <taxon>Chromatiales</taxon>
        <taxon>Ectothiorhodospiraceae</taxon>
        <taxon>Halorhodospira</taxon>
    </lineage>
</organism>
<evidence type="ECO:0000313" key="10">
    <source>
        <dbReference type="Proteomes" id="UP000000647"/>
    </source>
</evidence>
<dbReference type="Pfam" id="PF22022">
    <property type="entry name" value="Phage_int_M"/>
    <property type="match status" value="1"/>
</dbReference>
<dbReference type="HOGENOM" id="CLU_027562_0_0_6"/>
<dbReference type="EMBL" id="CP000544">
    <property type="protein sequence ID" value="ABM61919.1"/>
    <property type="molecule type" value="Genomic_DNA"/>
</dbReference>
<dbReference type="GO" id="GO:0015074">
    <property type="term" value="P:DNA integration"/>
    <property type="evidence" value="ECO:0007669"/>
    <property type="project" value="UniProtKB-KW"/>
</dbReference>
<reference evidence="9 10" key="2">
    <citation type="journal article" date="2013" name="Stand. Genomic Sci.">
        <title>Complete genome sequence of Halorhodospira halophila SL1.</title>
        <authorList>
            <person name="Challacombe J.F."/>
            <person name="Majid S."/>
            <person name="Deole R."/>
            <person name="Brettin T.S."/>
            <person name="Bruce D."/>
            <person name="Delano S.F."/>
            <person name="Detter J.C."/>
            <person name="Gleasner C.D."/>
            <person name="Han C.S."/>
            <person name="Misra M."/>
            <person name="Reitenga K.G."/>
            <person name="Mikhailova N."/>
            <person name="Woyke T."/>
            <person name="Pitluck S."/>
            <person name="Nolan M."/>
            <person name="Land M.L."/>
            <person name="Saunders E."/>
            <person name="Tapia R."/>
            <person name="Lapidus A."/>
            <person name="Ivanova N."/>
            <person name="Hoff W.D."/>
        </authorList>
    </citation>
    <scope>NUCLEOTIDE SEQUENCE [LARGE SCALE GENOMIC DNA]</scope>
    <source>
        <strain evidence="10">DSM 244 / SL1</strain>
    </source>
</reference>
<dbReference type="PANTHER" id="PTHR30629:SF2">
    <property type="entry name" value="PROPHAGE INTEGRASE INTS-RELATED"/>
    <property type="match status" value="1"/>
</dbReference>
<dbReference type="PROSITE" id="PS51898">
    <property type="entry name" value="TYR_RECOMBINASE"/>
    <property type="match status" value="1"/>
</dbReference>
<proteinExistence type="inferred from homology"/>
<dbReference type="InterPro" id="IPR053876">
    <property type="entry name" value="Phage_int_M"/>
</dbReference>
<evidence type="ECO:0000256" key="3">
    <source>
        <dbReference type="ARBA" id="ARBA00023125"/>
    </source>
</evidence>
<evidence type="ECO:0000256" key="4">
    <source>
        <dbReference type="ARBA" id="ARBA00023172"/>
    </source>
</evidence>
<evidence type="ECO:0000256" key="2">
    <source>
        <dbReference type="ARBA" id="ARBA00022908"/>
    </source>
</evidence>